<comment type="subcellular location">
    <subcellularLocation>
        <location evidence="4 6">Cytoplasm</location>
    </subcellularLocation>
</comment>
<dbReference type="InterPro" id="IPR019814">
    <property type="entry name" value="Translation_initiation_fac_3_N"/>
</dbReference>
<dbReference type="GO" id="GO:0032790">
    <property type="term" value="P:ribosome disassembly"/>
    <property type="evidence" value="ECO:0007669"/>
    <property type="project" value="TreeGrafter"/>
</dbReference>
<proteinExistence type="inferred from homology"/>
<dbReference type="InterPro" id="IPR019815">
    <property type="entry name" value="Translation_initiation_fac_3_C"/>
</dbReference>
<protein>
    <recommendedName>
        <fullName evidence="4 5">Translation initiation factor IF-3</fullName>
    </recommendedName>
</protein>
<dbReference type="Gene3D" id="3.30.110.10">
    <property type="entry name" value="Translation initiation factor 3 (IF-3), C-terminal domain"/>
    <property type="match status" value="1"/>
</dbReference>
<dbReference type="NCBIfam" id="TIGR00168">
    <property type="entry name" value="infC"/>
    <property type="match status" value="1"/>
</dbReference>
<gene>
    <name evidence="4 9" type="primary">infC</name>
    <name evidence="9" type="ORF">CSEC_0521</name>
</gene>
<reference evidence="9" key="2">
    <citation type="submission" date="2014-09" db="EMBL/GenBank/DDBJ databases">
        <title>Criblamydia sequanensis harbors a mega-plasmid encoding arsenite resistance.</title>
        <authorList>
            <person name="Bertelli C."/>
            <person name="Goesmann A."/>
            <person name="Greub G."/>
        </authorList>
    </citation>
    <scope>NUCLEOTIDE SEQUENCE [LARGE SCALE GENOMIC DNA]</scope>
    <source>
        <strain evidence="9">CRIB-18</strain>
    </source>
</reference>
<evidence type="ECO:0000256" key="6">
    <source>
        <dbReference type="RuleBase" id="RU000646"/>
    </source>
</evidence>
<dbReference type="EMBL" id="CCEJ010000003">
    <property type="protein sequence ID" value="CDR33355.1"/>
    <property type="molecule type" value="Genomic_DNA"/>
</dbReference>
<evidence type="ECO:0000313" key="9">
    <source>
        <dbReference type="EMBL" id="CDR33355.1"/>
    </source>
</evidence>
<dbReference type="GO" id="GO:0043022">
    <property type="term" value="F:ribosome binding"/>
    <property type="evidence" value="ECO:0007669"/>
    <property type="project" value="UniProtKB-ARBA"/>
</dbReference>
<keyword evidence="10" id="KW-1185">Reference proteome</keyword>
<sequence>MRSNREIRAHKVRLINEEGEQVGIVSFQEALTKAEEAGLDLVEIVPTATPPICKIINFGKFRYDQTKREKESKKAQHQIKVKEVKLKPNIDEHDLQTKLRQAREFLDKGNKVKITLSFRGREMAHPEIGENLMNRVCEELAEAAIAESEPKRMGRILIVVLAPKPKKK</sequence>
<evidence type="ECO:0000259" key="8">
    <source>
        <dbReference type="Pfam" id="PF05198"/>
    </source>
</evidence>
<dbReference type="InterPro" id="IPR036788">
    <property type="entry name" value="T_IF-3_C_sf"/>
</dbReference>
<dbReference type="SUPFAM" id="SSF55200">
    <property type="entry name" value="Translation initiation factor IF3, C-terminal domain"/>
    <property type="match status" value="1"/>
</dbReference>
<keyword evidence="3 4" id="KW-0648">Protein biosynthesis</keyword>
<comment type="function">
    <text evidence="4 6">IF-3 binds to the 30S ribosomal subunit and shifts the equilibrium between 70S ribosomes and their 50S and 30S subunits in favor of the free subunits, thus enhancing the availability of 30S subunits on which protein synthesis initiation begins.</text>
</comment>
<dbReference type="InterPro" id="IPR036787">
    <property type="entry name" value="T_IF-3_N_sf"/>
</dbReference>
<name>A0A090D0J1_9BACT</name>
<evidence type="ECO:0000256" key="4">
    <source>
        <dbReference type="HAMAP-Rule" id="MF_00080"/>
    </source>
</evidence>
<dbReference type="Pfam" id="PF00707">
    <property type="entry name" value="IF3_C"/>
    <property type="match status" value="1"/>
</dbReference>
<feature type="domain" description="Translation initiation factor 3 C-terminal" evidence="7">
    <location>
        <begin position="79"/>
        <end position="164"/>
    </location>
</feature>
<dbReference type="Proteomes" id="UP000031552">
    <property type="component" value="Unassembled WGS sequence"/>
</dbReference>
<accession>A0A090D0J1</accession>
<evidence type="ECO:0000259" key="7">
    <source>
        <dbReference type="Pfam" id="PF00707"/>
    </source>
</evidence>
<dbReference type="HAMAP" id="MF_00080">
    <property type="entry name" value="IF_3"/>
    <property type="match status" value="1"/>
</dbReference>
<organism evidence="9 10">
    <name type="scientific">Candidatus Criblamydia sequanensis CRIB-18</name>
    <dbReference type="NCBI Taxonomy" id="1437425"/>
    <lineage>
        <taxon>Bacteria</taxon>
        <taxon>Pseudomonadati</taxon>
        <taxon>Chlamydiota</taxon>
        <taxon>Chlamydiia</taxon>
        <taxon>Parachlamydiales</taxon>
        <taxon>Candidatus Criblamydiaceae</taxon>
        <taxon>Candidatus Criblamydia</taxon>
    </lineage>
</organism>
<comment type="subunit">
    <text evidence="4 6">Monomer.</text>
</comment>
<dbReference type="PROSITE" id="PS00938">
    <property type="entry name" value="IF3"/>
    <property type="match status" value="1"/>
</dbReference>
<dbReference type="eggNOG" id="COG0290">
    <property type="taxonomic scope" value="Bacteria"/>
</dbReference>
<dbReference type="GO" id="GO:0003743">
    <property type="term" value="F:translation initiation factor activity"/>
    <property type="evidence" value="ECO:0007669"/>
    <property type="project" value="UniProtKB-UniRule"/>
</dbReference>
<evidence type="ECO:0000256" key="3">
    <source>
        <dbReference type="ARBA" id="ARBA00022917"/>
    </source>
</evidence>
<comment type="similarity">
    <text evidence="1 4 6">Belongs to the IF-3 family.</text>
</comment>
<dbReference type="PANTHER" id="PTHR10938">
    <property type="entry name" value="TRANSLATION INITIATION FACTOR IF-3"/>
    <property type="match status" value="1"/>
</dbReference>
<dbReference type="STRING" id="1437425.CSEC_0521"/>
<dbReference type="PANTHER" id="PTHR10938:SF0">
    <property type="entry name" value="TRANSLATION INITIATION FACTOR IF-3, MITOCHONDRIAL"/>
    <property type="match status" value="1"/>
</dbReference>
<dbReference type="InterPro" id="IPR019813">
    <property type="entry name" value="Translation_initiation_fac3_CS"/>
</dbReference>
<reference evidence="9" key="1">
    <citation type="submission" date="2013-12" db="EMBL/GenBank/DDBJ databases">
        <authorList>
            <person name="Linke B."/>
        </authorList>
    </citation>
    <scope>NUCLEOTIDE SEQUENCE [LARGE SCALE GENOMIC DNA]</scope>
    <source>
        <strain evidence="9">CRIB-18</strain>
    </source>
</reference>
<evidence type="ECO:0000313" key="10">
    <source>
        <dbReference type="Proteomes" id="UP000031552"/>
    </source>
</evidence>
<comment type="caution">
    <text evidence="9">The sequence shown here is derived from an EMBL/GenBank/DDBJ whole genome shotgun (WGS) entry which is preliminary data.</text>
</comment>
<dbReference type="SUPFAM" id="SSF54364">
    <property type="entry name" value="Translation initiation factor IF3, N-terminal domain"/>
    <property type="match status" value="1"/>
</dbReference>
<evidence type="ECO:0000256" key="1">
    <source>
        <dbReference type="ARBA" id="ARBA00005439"/>
    </source>
</evidence>
<evidence type="ECO:0000256" key="5">
    <source>
        <dbReference type="NCBIfam" id="TIGR00168"/>
    </source>
</evidence>
<feature type="domain" description="Translation initiation factor 3 N-terminal" evidence="8">
    <location>
        <begin position="4"/>
        <end position="71"/>
    </location>
</feature>
<dbReference type="Gene3D" id="3.10.20.80">
    <property type="entry name" value="Translation initiation factor 3 (IF-3), N-terminal domain"/>
    <property type="match status" value="1"/>
</dbReference>
<keyword evidence="2 4" id="KW-0396">Initiation factor</keyword>
<dbReference type="AlphaFoldDB" id="A0A090D0J1"/>
<dbReference type="FunFam" id="3.10.20.80:FF:000001">
    <property type="entry name" value="Translation initiation factor IF-3"/>
    <property type="match status" value="1"/>
</dbReference>
<dbReference type="OrthoDB" id="9806014at2"/>
<dbReference type="GO" id="GO:0005829">
    <property type="term" value="C:cytosol"/>
    <property type="evidence" value="ECO:0007669"/>
    <property type="project" value="TreeGrafter"/>
</dbReference>
<dbReference type="InterPro" id="IPR001288">
    <property type="entry name" value="Translation_initiation_fac_3"/>
</dbReference>
<dbReference type="RefSeq" id="WP_041016860.1">
    <property type="nucleotide sequence ID" value="NZ_CCEJ010000003.1"/>
</dbReference>
<dbReference type="FunFam" id="3.30.110.10:FF:000001">
    <property type="entry name" value="Translation initiation factor IF-3"/>
    <property type="match status" value="1"/>
</dbReference>
<keyword evidence="4" id="KW-0963">Cytoplasm</keyword>
<dbReference type="Pfam" id="PF05198">
    <property type="entry name" value="IF3_N"/>
    <property type="match status" value="1"/>
</dbReference>
<evidence type="ECO:0000256" key="2">
    <source>
        <dbReference type="ARBA" id="ARBA00022540"/>
    </source>
</evidence>
<dbReference type="GO" id="GO:0016020">
    <property type="term" value="C:membrane"/>
    <property type="evidence" value="ECO:0007669"/>
    <property type="project" value="TreeGrafter"/>
</dbReference>